<evidence type="ECO:0000259" key="5">
    <source>
        <dbReference type="Pfam" id="PF00891"/>
    </source>
</evidence>
<organism evidence="7 8">
    <name type="scientific">Talaromyces pinophilus</name>
    <name type="common">Penicillium pinophilum</name>
    <dbReference type="NCBI Taxonomy" id="128442"/>
    <lineage>
        <taxon>Eukaryota</taxon>
        <taxon>Fungi</taxon>
        <taxon>Dikarya</taxon>
        <taxon>Ascomycota</taxon>
        <taxon>Pezizomycotina</taxon>
        <taxon>Eurotiomycetes</taxon>
        <taxon>Eurotiomycetidae</taxon>
        <taxon>Eurotiales</taxon>
        <taxon>Trichocomaceae</taxon>
        <taxon>Talaromyces</taxon>
        <taxon>Talaromyces sect. Talaromyces</taxon>
    </lineage>
</organism>
<dbReference type="AlphaFoldDB" id="A0A6V8HEP5"/>
<accession>A0A6V8HEP5</accession>
<evidence type="ECO:0000256" key="2">
    <source>
        <dbReference type="ARBA" id="ARBA00022679"/>
    </source>
</evidence>
<evidence type="ECO:0000256" key="1">
    <source>
        <dbReference type="ARBA" id="ARBA00022603"/>
    </source>
</evidence>
<feature type="domain" description="O-methyltransferase dimerisation" evidence="6">
    <location>
        <begin position="64"/>
        <end position="129"/>
    </location>
</feature>
<dbReference type="GO" id="GO:0046983">
    <property type="term" value="F:protein dimerization activity"/>
    <property type="evidence" value="ECO:0007669"/>
    <property type="project" value="InterPro"/>
</dbReference>
<dbReference type="InterPro" id="IPR001077">
    <property type="entry name" value="COMT_C"/>
</dbReference>
<dbReference type="Gene3D" id="1.10.10.10">
    <property type="entry name" value="Winged helix-like DNA-binding domain superfamily/Winged helix DNA-binding domain"/>
    <property type="match status" value="1"/>
</dbReference>
<reference evidence="8" key="1">
    <citation type="journal article" date="2015" name="Genome Announc.">
        <title>Draft genome sequence of Talaromyces cellulolyticus strain Y-94, a source of lignocellulosic biomass-degrading enzymes.</title>
        <authorList>
            <person name="Fujii T."/>
            <person name="Koike H."/>
            <person name="Sawayama S."/>
            <person name="Yano S."/>
            <person name="Inoue H."/>
        </authorList>
    </citation>
    <scope>NUCLEOTIDE SEQUENCE [LARGE SCALE GENOMIC DNA]</scope>
    <source>
        <strain evidence="8">Y-94</strain>
    </source>
</reference>
<dbReference type="InterPro" id="IPR036388">
    <property type="entry name" value="WH-like_DNA-bd_sf"/>
</dbReference>
<gene>
    <name evidence="7" type="ORF">TCE0_034r11123</name>
</gene>
<dbReference type="PIRSF" id="PIRSF005739">
    <property type="entry name" value="O-mtase"/>
    <property type="match status" value="1"/>
</dbReference>
<dbReference type="GO" id="GO:0008171">
    <property type="term" value="F:O-methyltransferase activity"/>
    <property type="evidence" value="ECO:0007669"/>
    <property type="project" value="InterPro"/>
</dbReference>
<dbReference type="InterPro" id="IPR016461">
    <property type="entry name" value="COMT-like"/>
</dbReference>
<dbReference type="InterPro" id="IPR029063">
    <property type="entry name" value="SAM-dependent_MTases_sf"/>
</dbReference>
<dbReference type="SUPFAM" id="SSF46785">
    <property type="entry name" value="Winged helix' DNA-binding domain"/>
    <property type="match status" value="1"/>
</dbReference>
<keyword evidence="2" id="KW-0808">Transferase</keyword>
<dbReference type="EMBL" id="DF933830">
    <property type="protein sequence ID" value="GAM39509.1"/>
    <property type="molecule type" value="Genomic_DNA"/>
</dbReference>
<evidence type="ECO:0000256" key="3">
    <source>
        <dbReference type="ARBA" id="ARBA00022691"/>
    </source>
</evidence>
<feature type="active site" description="Proton acceptor" evidence="4">
    <location>
        <position position="299"/>
    </location>
</feature>
<dbReference type="SUPFAM" id="SSF53335">
    <property type="entry name" value="S-adenosyl-L-methionine-dependent methyltransferases"/>
    <property type="match status" value="1"/>
</dbReference>
<evidence type="ECO:0000313" key="7">
    <source>
        <dbReference type="EMBL" id="GAM39509.1"/>
    </source>
</evidence>
<dbReference type="PANTHER" id="PTHR43712:SF11">
    <property type="entry name" value="O-METHYLTRANSFERASE (AFU_ORTHOLOGUE AFUA_2G17820)-RELATED"/>
    <property type="match status" value="1"/>
</dbReference>
<dbReference type="PANTHER" id="PTHR43712">
    <property type="entry name" value="PUTATIVE (AFU_ORTHOLOGUE AFUA_4G14580)-RELATED"/>
    <property type="match status" value="1"/>
</dbReference>
<sequence>MASLSNLSDSITSTLANLPPQDQIQDGERMRLLGLVEQLQTALEPPFVPLQRFCVSHYGIVMIRIAQGMGVFDAFVQSQSADLSLKELSSKVKGEEKLLKRVMHFLCAYKVFTQPTSEVYKPAPLAMMLGGMPGDMVKHIHNIMQISAKLFEYFENNGYKNPEDAFEAPFQFAYNTKQHYFDWLQTQPEAQSAFNSVMTFSQQLRGKNWFEIYPVAEKLNSSSDRVLLVDIGGGVGHDVIAFKKRFPDMVGELVVQDLPQVIESIDGALPDGIIAIGHNMFEPQPIRGAKAYYLRTVLHDWPDKQALDVLARIREVMAEDSVLLINEHTAPESLEVPVIPVTLDIQMMEVFSSLERTEEEWVSLLERAQFKVAKVWKVDTVGTLVSLFEATL</sequence>
<name>A0A6V8HEP5_TALPI</name>
<protein>
    <submittedName>
        <fullName evidence="7">Uncharacterized protein</fullName>
    </submittedName>
</protein>
<comment type="caution">
    <text evidence="7">The sequence shown here is derived from an EMBL/GenBank/DDBJ whole genome shotgun (WGS) entry which is preliminary data.</text>
</comment>
<keyword evidence="3" id="KW-0949">S-adenosyl-L-methionine</keyword>
<evidence type="ECO:0000313" key="8">
    <source>
        <dbReference type="Proteomes" id="UP000053095"/>
    </source>
</evidence>
<keyword evidence="8" id="KW-1185">Reference proteome</keyword>
<dbReference type="InterPro" id="IPR012967">
    <property type="entry name" value="COMT_dimerisation"/>
</dbReference>
<dbReference type="Pfam" id="PF00891">
    <property type="entry name" value="Methyltransf_2"/>
    <property type="match status" value="1"/>
</dbReference>
<dbReference type="PROSITE" id="PS51683">
    <property type="entry name" value="SAM_OMT_II"/>
    <property type="match status" value="1"/>
</dbReference>
<dbReference type="GO" id="GO:0032259">
    <property type="term" value="P:methylation"/>
    <property type="evidence" value="ECO:0007669"/>
    <property type="project" value="UniProtKB-KW"/>
</dbReference>
<dbReference type="Proteomes" id="UP000053095">
    <property type="component" value="Unassembled WGS sequence"/>
</dbReference>
<evidence type="ECO:0000259" key="6">
    <source>
        <dbReference type="Pfam" id="PF08100"/>
    </source>
</evidence>
<dbReference type="Gene3D" id="3.40.50.150">
    <property type="entry name" value="Vaccinia Virus protein VP39"/>
    <property type="match status" value="1"/>
</dbReference>
<evidence type="ECO:0000256" key="4">
    <source>
        <dbReference type="PIRSR" id="PIRSR005739-1"/>
    </source>
</evidence>
<feature type="domain" description="O-methyltransferase C-terminal" evidence="5">
    <location>
        <begin position="168"/>
        <end position="370"/>
    </location>
</feature>
<dbReference type="Pfam" id="PF08100">
    <property type="entry name" value="Dimerisation"/>
    <property type="match status" value="1"/>
</dbReference>
<dbReference type="InterPro" id="IPR036390">
    <property type="entry name" value="WH_DNA-bd_sf"/>
</dbReference>
<proteinExistence type="predicted"/>
<keyword evidence="1" id="KW-0489">Methyltransferase</keyword>